<dbReference type="SUPFAM" id="SSF46785">
    <property type="entry name" value="Winged helix' DNA-binding domain"/>
    <property type="match status" value="1"/>
</dbReference>
<dbReference type="GO" id="GO:0003700">
    <property type="term" value="F:DNA-binding transcription factor activity"/>
    <property type="evidence" value="ECO:0007669"/>
    <property type="project" value="InterPro"/>
</dbReference>
<dbReference type="AlphaFoldDB" id="A0A9D4INT4"/>
<dbReference type="FunFam" id="1.10.10.10:FF:000027">
    <property type="entry name" value="Heat shock transcription factor 1"/>
    <property type="match status" value="1"/>
</dbReference>
<evidence type="ECO:0000256" key="5">
    <source>
        <dbReference type="ARBA" id="ARBA00023163"/>
    </source>
</evidence>
<dbReference type="EMBL" id="JAIWYP010000009">
    <property type="protein sequence ID" value="KAH3778308.1"/>
    <property type="molecule type" value="Genomic_DNA"/>
</dbReference>
<comment type="similarity">
    <text evidence="2 7">Belongs to the HSF family.</text>
</comment>
<evidence type="ECO:0000313" key="10">
    <source>
        <dbReference type="EMBL" id="KAH3778308.1"/>
    </source>
</evidence>
<dbReference type="InterPro" id="IPR000232">
    <property type="entry name" value="HSF_DNA-bd"/>
</dbReference>
<dbReference type="SMART" id="SM00415">
    <property type="entry name" value="HSF"/>
    <property type="match status" value="1"/>
</dbReference>
<dbReference type="Proteomes" id="UP000828390">
    <property type="component" value="Unassembled WGS sequence"/>
</dbReference>
<dbReference type="GO" id="GO:0043565">
    <property type="term" value="F:sequence-specific DNA binding"/>
    <property type="evidence" value="ECO:0007669"/>
    <property type="project" value="InterPro"/>
</dbReference>
<dbReference type="PRINTS" id="PR00056">
    <property type="entry name" value="HSFDOMAIN"/>
</dbReference>
<keyword evidence="3" id="KW-0805">Transcription regulation</keyword>
<evidence type="ECO:0000256" key="4">
    <source>
        <dbReference type="ARBA" id="ARBA00023125"/>
    </source>
</evidence>
<evidence type="ECO:0000313" key="11">
    <source>
        <dbReference type="Proteomes" id="UP000828390"/>
    </source>
</evidence>
<reference evidence="10" key="1">
    <citation type="journal article" date="2019" name="bioRxiv">
        <title>The Genome of the Zebra Mussel, Dreissena polymorpha: A Resource for Invasive Species Research.</title>
        <authorList>
            <person name="McCartney M.A."/>
            <person name="Auch B."/>
            <person name="Kono T."/>
            <person name="Mallez S."/>
            <person name="Zhang Y."/>
            <person name="Obille A."/>
            <person name="Becker A."/>
            <person name="Abrahante J.E."/>
            <person name="Garbe J."/>
            <person name="Badalamenti J.P."/>
            <person name="Herman A."/>
            <person name="Mangelson H."/>
            <person name="Liachko I."/>
            <person name="Sullivan S."/>
            <person name="Sone E.D."/>
            <person name="Koren S."/>
            <person name="Silverstein K.A.T."/>
            <person name="Beckman K.B."/>
            <person name="Gohl D.M."/>
        </authorList>
    </citation>
    <scope>NUCLEOTIDE SEQUENCE</scope>
    <source>
        <strain evidence="10">Duluth1</strain>
        <tissue evidence="10">Whole animal</tissue>
    </source>
</reference>
<dbReference type="InterPro" id="IPR036388">
    <property type="entry name" value="WH-like_DNA-bd_sf"/>
</dbReference>
<evidence type="ECO:0000256" key="2">
    <source>
        <dbReference type="ARBA" id="ARBA00006403"/>
    </source>
</evidence>
<evidence type="ECO:0000256" key="3">
    <source>
        <dbReference type="ARBA" id="ARBA00023015"/>
    </source>
</evidence>
<proteinExistence type="inferred from homology"/>
<dbReference type="PANTHER" id="PTHR10015:SF427">
    <property type="entry name" value="HEAT SHOCK FACTOR PROTEIN"/>
    <property type="match status" value="1"/>
</dbReference>
<evidence type="ECO:0000256" key="6">
    <source>
        <dbReference type="ARBA" id="ARBA00023242"/>
    </source>
</evidence>
<keyword evidence="4" id="KW-0238">DNA-binding</keyword>
<feature type="region of interest" description="Disordered" evidence="8">
    <location>
        <begin position="244"/>
        <end position="298"/>
    </location>
</feature>
<comment type="caution">
    <text evidence="10">The sequence shown here is derived from an EMBL/GenBank/DDBJ whole genome shotgun (WGS) entry which is preliminary data.</text>
</comment>
<sequence>MGLSNVPAFLTKLWQLVEDPSTDELIAWDAGGTSFHLFDQARFAKEVLPLYFKHNNIASFIRQLNMYGFRKVVHIGQGSIKCEVDDVEFHHPYFVRGEEHLLENIKRKTSLTGTQQPAVSGVKTEAGLTLNQEDVTRVLNDVQHMKGKQENIAAKMDKMKKENEALWREVANLRQKHMKQQQIVNKLIQFMIHLVGGNSNTPLQNLTKRKMPLMLNDANQVMAAKRPRYGNQISIEELTDVINTPGSSRYKEGVDSSPNASNGPVIQELIDSPLDSDSVLSSSVHNNSKSTDIGELSGATGSSLDTMAIANRQDGFDSSLDSTDLSNLLNSVGPSGGGISFLGDSGSQSGFMDRKELSTDIDHIQDDIDSLKDMLSGGQYHFDANTLLSIFGNENQVPVTIENLLGDARNSDLGNMLPNATESNPNNITGHELVQFQPIENFLLPAGDLSDLIDPEDMLTPGPNGLDDLTRLVTKETEVDTTTGVSDTEYDVIDPMSFINTDPVQGFTDE</sequence>
<keyword evidence="11" id="KW-1185">Reference proteome</keyword>
<name>A0A9D4INT4_DREPO</name>
<evidence type="ECO:0000256" key="8">
    <source>
        <dbReference type="SAM" id="MobiDB-lite"/>
    </source>
</evidence>
<dbReference type="PANTHER" id="PTHR10015">
    <property type="entry name" value="HEAT SHOCK TRANSCRIPTION FACTOR"/>
    <property type="match status" value="1"/>
</dbReference>
<comment type="subcellular location">
    <subcellularLocation>
        <location evidence="1">Nucleus</location>
    </subcellularLocation>
</comment>
<dbReference type="Gene3D" id="1.10.10.10">
    <property type="entry name" value="Winged helix-like DNA-binding domain superfamily/Winged helix DNA-binding domain"/>
    <property type="match status" value="1"/>
</dbReference>
<keyword evidence="5" id="KW-0804">Transcription</keyword>
<evidence type="ECO:0000256" key="1">
    <source>
        <dbReference type="ARBA" id="ARBA00004123"/>
    </source>
</evidence>
<evidence type="ECO:0000256" key="7">
    <source>
        <dbReference type="RuleBase" id="RU004020"/>
    </source>
</evidence>
<keyword evidence="6" id="KW-0539">Nucleus</keyword>
<dbReference type="Pfam" id="PF00447">
    <property type="entry name" value="HSF_DNA-bind"/>
    <property type="match status" value="1"/>
</dbReference>
<gene>
    <name evidence="10" type="ORF">DPMN_179763</name>
</gene>
<accession>A0A9D4INT4</accession>
<organism evidence="10 11">
    <name type="scientific">Dreissena polymorpha</name>
    <name type="common">Zebra mussel</name>
    <name type="synonym">Mytilus polymorpha</name>
    <dbReference type="NCBI Taxonomy" id="45954"/>
    <lineage>
        <taxon>Eukaryota</taxon>
        <taxon>Metazoa</taxon>
        <taxon>Spiralia</taxon>
        <taxon>Lophotrochozoa</taxon>
        <taxon>Mollusca</taxon>
        <taxon>Bivalvia</taxon>
        <taxon>Autobranchia</taxon>
        <taxon>Heteroconchia</taxon>
        <taxon>Euheterodonta</taxon>
        <taxon>Imparidentia</taxon>
        <taxon>Neoheterodontei</taxon>
        <taxon>Myida</taxon>
        <taxon>Dreissenoidea</taxon>
        <taxon>Dreissenidae</taxon>
        <taxon>Dreissena</taxon>
    </lineage>
</organism>
<feature type="compositionally biased region" description="Low complexity" evidence="8">
    <location>
        <begin position="272"/>
        <end position="290"/>
    </location>
</feature>
<protein>
    <recommendedName>
        <fullName evidence="9">HSF-type DNA-binding domain-containing protein</fullName>
    </recommendedName>
</protein>
<feature type="domain" description="HSF-type DNA-binding" evidence="9">
    <location>
        <begin position="48"/>
        <end position="72"/>
    </location>
</feature>
<reference evidence="10" key="2">
    <citation type="submission" date="2020-11" db="EMBL/GenBank/DDBJ databases">
        <authorList>
            <person name="McCartney M.A."/>
            <person name="Auch B."/>
            <person name="Kono T."/>
            <person name="Mallez S."/>
            <person name="Becker A."/>
            <person name="Gohl D.M."/>
            <person name="Silverstein K.A.T."/>
            <person name="Koren S."/>
            <person name="Bechman K.B."/>
            <person name="Herman A."/>
            <person name="Abrahante J.E."/>
            <person name="Garbe J."/>
        </authorList>
    </citation>
    <scope>NUCLEOTIDE SEQUENCE</scope>
    <source>
        <strain evidence="10">Duluth1</strain>
        <tissue evidence="10">Whole animal</tissue>
    </source>
</reference>
<evidence type="ECO:0000259" key="9">
    <source>
        <dbReference type="PROSITE" id="PS00434"/>
    </source>
</evidence>
<dbReference type="GO" id="GO:0005634">
    <property type="term" value="C:nucleus"/>
    <property type="evidence" value="ECO:0007669"/>
    <property type="project" value="UniProtKB-SubCell"/>
</dbReference>
<dbReference type="InterPro" id="IPR036390">
    <property type="entry name" value="WH_DNA-bd_sf"/>
</dbReference>
<dbReference type="PROSITE" id="PS00434">
    <property type="entry name" value="HSF_DOMAIN"/>
    <property type="match status" value="1"/>
</dbReference>